<dbReference type="Pfam" id="PF03050">
    <property type="entry name" value="DDE_Tnp_IS66"/>
    <property type="match status" value="1"/>
</dbReference>
<protein>
    <submittedName>
        <fullName evidence="6">IS66 family transposase</fullName>
    </submittedName>
</protein>
<sequence>MDRAQLHSITDVDVLRRLLIEQTRMLDERDQQLASREQTIVRKDSLIEQFKREIARLKRLQFSPTAERLDPAQRELFQQTMSADIAAVEAQLEAVQAEDEEMVSVPRLRTPVRRPLPEHLERIETRHEPDACACPQCQSELVHIGDQVSEKLACKPLEFYVRRDVYPQYACRACEQVIAQPVAPAIIERGQADASLLAQVVVAKYVDHLPLYRQQAIYARSGVELSRSTLAEWIGAIGVALQPLADRLTARLHEQPVLHADETPVAMLEPGAGKTRRSYLFAYAGVRHPGADPPMVVFDFQTNRSGAHARQFLGSWRGSLMVDDYAGYKALFASGVTELGCWAHARRKFFELQAASGSAIATEALVRIGQLYQIEQAAAAMRVALRHDYRQQHAVPVLTALKAWLEQTRAQVAGNSGTARAVDYTLRRWEALARYVDDGAYPIDNNPIENAIRPVTLGRKNWLFAGSEQAGRRAAAIMSLLATAKTNGLDPHAWLSDTLARLPRTLHRDIDRLLPLPAAADAKA</sequence>
<reference evidence="6 7" key="1">
    <citation type="submission" date="2020-08" db="EMBL/GenBank/DDBJ databases">
        <title>Streptomycin Non-resistant strain, P. mexicana.</title>
        <authorList>
            <person name="Ganesh-Kumar S."/>
            <person name="Zhe T."/>
            <person name="Yu Z."/>
            <person name="Min Y."/>
        </authorList>
    </citation>
    <scope>NUCLEOTIDE SEQUENCE [LARGE SCALE GENOMIC DNA]</scope>
    <source>
        <strain evidence="6 7">GTZY2</strain>
    </source>
</reference>
<evidence type="ECO:0000259" key="5">
    <source>
        <dbReference type="Pfam" id="PF13817"/>
    </source>
</evidence>
<feature type="domain" description="Transposase IS66 central" evidence="2">
    <location>
        <begin position="189"/>
        <end position="472"/>
    </location>
</feature>
<feature type="domain" description="Transposase TnpC homeodomain" evidence="4">
    <location>
        <begin position="50"/>
        <end position="124"/>
    </location>
</feature>
<gene>
    <name evidence="6" type="ORF">IAE60_02900</name>
</gene>
<dbReference type="InterPro" id="IPR052344">
    <property type="entry name" value="Transposase-related"/>
</dbReference>
<evidence type="ECO:0000259" key="3">
    <source>
        <dbReference type="Pfam" id="PF13005"/>
    </source>
</evidence>
<proteinExistence type="predicted"/>
<dbReference type="InterPro" id="IPR004291">
    <property type="entry name" value="Transposase_IS66_central"/>
</dbReference>
<dbReference type="PANTHER" id="PTHR33678:SF1">
    <property type="entry name" value="BLL1576 PROTEIN"/>
    <property type="match status" value="1"/>
</dbReference>
<name>A0A7G9TE77_PSEMX</name>
<dbReference type="AlphaFoldDB" id="A0A7G9TE77"/>
<evidence type="ECO:0000259" key="2">
    <source>
        <dbReference type="Pfam" id="PF03050"/>
    </source>
</evidence>
<keyword evidence="1" id="KW-0175">Coiled coil</keyword>
<dbReference type="RefSeq" id="WP_187573790.1">
    <property type="nucleotide sequence ID" value="NZ_CP060731.1"/>
</dbReference>
<dbReference type="Pfam" id="PF13005">
    <property type="entry name" value="zf-IS66"/>
    <property type="match status" value="1"/>
</dbReference>
<dbReference type="InterPro" id="IPR024463">
    <property type="entry name" value="Transposase_TnpC_homeodom"/>
</dbReference>
<accession>A0A7G9TE77</accession>
<dbReference type="EMBL" id="CP060731">
    <property type="protein sequence ID" value="QNN78402.1"/>
    <property type="molecule type" value="Genomic_DNA"/>
</dbReference>
<dbReference type="InterPro" id="IPR039552">
    <property type="entry name" value="IS66_C"/>
</dbReference>
<dbReference type="Pfam" id="PF13817">
    <property type="entry name" value="DDE_Tnp_IS66_C"/>
    <property type="match status" value="1"/>
</dbReference>
<dbReference type="GeneID" id="81469897"/>
<evidence type="ECO:0000313" key="7">
    <source>
        <dbReference type="Proteomes" id="UP000515838"/>
    </source>
</evidence>
<evidence type="ECO:0000259" key="4">
    <source>
        <dbReference type="Pfam" id="PF13007"/>
    </source>
</evidence>
<organism evidence="6 7">
    <name type="scientific">Pseudoxanthomonas mexicana</name>
    <dbReference type="NCBI Taxonomy" id="128785"/>
    <lineage>
        <taxon>Bacteria</taxon>
        <taxon>Pseudomonadati</taxon>
        <taxon>Pseudomonadota</taxon>
        <taxon>Gammaproteobacteria</taxon>
        <taxon>Lysobacterales</taxon>
        <taxon>Lysobacteraceae</taxon>
        <taxon>Pseudoxanthomonas</taxon>
    </lineage>
</organism>
<dbReference type="NCBIfam" id="NF033517">
    <property type="entry name" value="transpos_IS66"/>
    <property type="match status" value="1"/>
</dbReference>
<feature type="domain" description="Transposase IS66 zinc-finger binding" evidence="3">
    <location>
        <begin position="132"/>
        <end position="175"/>
    </location>
</feature>
<evidence type="ECO:0000256" key="1">
    <source>
        <dbReference type="SAM" id="Coils"/>
    </source>
</evidence>
<feature type="domain" description="Transposase IS66 C-terminal" evidence="5">
    <location>
        <begin position="479"/>
        <end position="515"/>
    </location>
</feature>
<dbReference type="InterPro" id="IPR024474">
    <property type="entry name" value="Znf_dom_IS66"/>
</dbReference>
<dbReference type="Pfam" id="PF13007">
    <property type="entry name" value="LZ_Tnp_IS66"/>
    <property type="match status" value="1"/>
</dbReference>
<evidence type="ECO:0000313" key="6">
    <source>
        <dbReference type="EMBL" id="QNN78402.1"/>
    </source>
</evidence>
<dbReference type="PANTHER" id="PTHR33678">
    <property type="entry name" value="BLL1576 PROTEIN"/>
    <property type="match status" value="1"/>
</dbReference>
<dbReference type="Proteomes" id="UP000515838">
    <property type="component" value="Chromosome"/>
</dbReference>
<feature type="coiled-coil region" evidence="1">
    <location>
        <begin position="40"/>
        <end position="98"/>
    </location>
</feature>